<accession>A0A061GGT4</accession>
<dbReference type="InParanoid" id="A0A061GGT4"/>
<dbReference type="AlphaFoldDB" id="A0A061GGT4"/>
<evidence type="ECO:0000313" key="2">
    <source>
        <dbReference type="Proteomes" id="UP000026915"/>
    </source>
</evidence>
<keyword evidence="2" id="KW-1185">Reference proteome</keyword>
<sequence length="76" mass="8312">MAAIQIQIIYTHNSSVAYPCAITSAPCDDAYNDSMVPLEGTGNCERDMVRSGDDISMNINEAIPPYGCSRAFKEFM</sequence>
<reference evidence="1 2" key="1">
    <citation type="journal article" date="2013" name="Genome Biol.">
        <title>The genome sequence of the most widely cultivated cacao type and its use to identify candidate genes regulating pod color.</title>
        <authorList>
            <person name="Motamayor J.C."/>
            <person name="Mockaitis K."/>
            <person name="Schmutz J."/>
            <person name="Haiminen N."/>
            <person name="Iii D.L."/>
            <person name="Cornejo O."/>
            <person name="Findley S.D."/>
            <person name="Zheng P."/>
            <person name="Utro F."/>
            <person name="Royaert S."/>
            <person name="Saski C."/>
            <person name="Jenkins J."/>
            <person name="Podicheti R."/>
            <person name="Zhao M."/>
            <person name="Scheffler B.E."/>
            <person name="Stack J.C."/>
            <person name="Feltus F.A."/>
            <person name="Mustiga G.M."/>
            <person name="Amores F."/>
            <person name="Phillips W."/>
            <person name="Marelli J.P."/>
            <person name="May G.D."/>
            <person name="Shapiro H."/>
            <person name="Ma J."/>
            <person name="Bustamante C.D."/>
            <person name="Schnell R.J."/>
            <person name="Main D."/>
            <person name="Gilbert D."/>
            <person name="Parida L."/>
            <person name="Kuhn D.N."/>
        </authorList>
    </citation>
    <scope>NUCLEOTIDE SEQUENCE [LARGE SCALE GENOMIC DNA]</scope>
    <source>
        <strain evidence="2">cv. Matina 1-6</strain>
    </source>
</reference>
<dbReference type="EMBL" id="CM001884">
    <property type="protein sequence ID" value="EOY28372.1"/>
    <property type="molecule type" value="Genomic_DNA"/>
</dbReference>
<proteinExistence type="predicted"/>
<name>A0A061GGT4_THECC</name>
<protein>
    <submittedName>
        <fullName evidence="1">Uncharacterized protein</fullName>
    </submittedName>
</protein>
<dbReference type="Proteomes" id="UP000026915">
    <property type="component" value="Chromosome 6"/>
</dbReference>
<organism evidence="1 2">
    <name type="scientific">Theobroma cacao</name>
    <name type="common">Cacao</name>
    <name type="synonym">Cocoa</name>
    <dbReference type="NCBI Taxonomy" id="3641"/>
    <lineage>
        <taxon>Eukaryota</taxon>
        <taxon>Viridiplantae</taxon>
        <taxon>Streptophyta</taxon>
        <taxon>Embryophyta</taxon>
        <taxon>Tracheophyta</taxon>
        <taxon>Spermatophyta</taxon>
        <taxon>Magnoliopsida</taxon>
        <taxon>eudicotyledons</taxon>
        <taxon>Gunneridae</taxon>
        <taxon>Pentapetalae</taxon>
        <taxon>rosids</taxon>
        <taxon>malvids</taxon>
        <taxon>Malvales</taxon>
        <taxon>Malvaceae</taxon>
        <taxon>Byttnerioideae</taxon>
        <taxon>Theobroma</taxon>
    </lineage>
</organism>
<gene>
    <name evidence="1" type="ORF">TCM_029958</name>
</gene>
<dbReference type="Gramene" id="EOY28372">
    <property type="protein sequence ID" value="EOY28372"/>
    <property type="gene ID" value="TCM_029958"/>
</dbReference>
<evidence type="ECO:0000313" key="1">
    <source>
        <dbReference type="EMBL" id="EOY28372.1"/>
    </source>
</evidence>
<dbReference type="HOGENOM" id="CLU_2659513_0_0_1"/>